<feature type="transmembrane region" description="Helical" evidence="1">
    <location>
        <begin position="39"/>
        <end position="59"/>
    </location>
</feature>
<dbReference type="EMBL" id="JBHRTO010000001">
    <property type="protein sequence ID" value="MFC3179845.1"/>
    <property type="molecule type" value="Genomic_DNA"/>
</dbReference>
<feature type="transmembrane region" description="Helical" evidence="1">
    <location>
        <begin position="71"/>
        <end position="92"/>
    </location>
</feature>
<keyword evidence="1" id="KW-0812">Transmembrane</keyword>
<dbReference type="RefSeq" id="WP_380071469.1">
    <property type="nucleotide sequence ID" value="NZ_JBHRTO010000001.1"/>
</dbReference>
<accession>A0ABV7IUC1</accession>
<evidence type="ECO:0000313" key="3">
    <source>
        <dbReference type="Proteomes" id="UP001595547"/>
    </source>
</evidence>
<keyword evidence="1" id="KW-1133">Transmembrane helix</keyword>
<name>A0ABV7IUC1_9RHOB</name>
<sequence>MRFFAHMSAIFVAGVVILTGTETILQGPMGLLSGFGKSVGGFLIWLILGLVSAPFGLLLRHLMGKLLFPPFYVAIVTGVGIGWMLIPIMNPAMAPPLTFASHPFGLLIVYTLAGGLGGLVWHCIEFKKDPPPHV</sequence>
<gene>
    <name evidence="2" type="ORF">ACFOGH_02485</name>
</gene>
<evidence type="ECO:0000313" key="2">
    <source>
        <dbReference type="EMBL" id="MFC3179845.1"/>
    </source>
</evidence>
<keyword evidence="1" id="KW-0472">Membrane</keyword>
<dbReference type="Proteomes" id="UP001595547">
    <property type="component" value="Unassembled WGS sequence"/>
</dbReference>
<reference evidence="3" key="1">
    <citation type="journal article" date="2019" name="Int. J. Syst. Evol. Microbiol.">
        <title>The Global Catalogue of Microorganisms (GCM) 10K type strain sequencing project: providing services to taxonomists for standard genome sequencing and annotation.</title>
        <authorList>
            <consortium name="The Broad Institute Genomics Platform"/>
            <consortium name="The Broad Institute Genome Sequencing Center for Infectious Disease"/>
            <person name="Wu L."/>
            <person name="Ma J."/>
        </authorList>
    </citation>
    <scope>NUCLEOTIDE SEQUENCE [LARGE SCALE GENOMIC DNA]</scope>
    <source>
        <strain evidence="3">KCTC 52039</strain>
    </source>
</reference>
<keyword evidence="3" id="KW-1185">Reference proteome</keyword>
<protein>
    <submittedName>
        <fullName evidence="2">Uncharacterized protein</fullName>
    </submittedName>
</protein>
<feature type="transmembrane region" description="Helical" evidence="1">
    <location>
        <begin position="104"/>
        <end position="124"/>
    </location>
</feature>
<organism evidence="2 3">
    <name type="scientific">Cypionkella sinensis</name>
    <dbReference type="NCBI Taxonomy" id="1756043"/>
    <lineage>
        <taxon>Bacteria</taxon>
        <taxon>Pseudomonadati</taxon>
        <taxon>Pseudomonadota</taxon>
        <taxon>Alphaproteobacteria</taxon>
        <taxon>Rhodobacterales</taxon>
        <taxon>Paracoccaceae</taxon>
        <taxon>Cypionkella</taxon>
    </lineage>
</organism>
<comment type="caution">
    <text evidence="2">The sequence shown here is derived from an EMBL/GenBank/DDBJ whole genome shotgun (WGS) entry which is preliminary data.</text>
</comment>
<proteinExistence type="predicted"/>
<evidence type="ECO:0000256" key="1">
    <source>
        <dbReference type="SAM" id="Phobius"/>
    </source>
</evidence>